<feature type="region of interest" description="Disordered" evidence="1">
    <location>
        <begin position="111"/>
        <end position="150"/>
    </location>
</feature>
<protein>
    <submittedName>
        <fullName evidence="2">Replication protein O</fullName>
    </submittedName>
</protein>
<dbReference type="Proteomes" id="UP000547209">
    <property type="component" value="Unassembled WGS sequence"/>
</dbReference>
<dbReference type="RefSeq" id="WP_185144099.1">
    <property type="nucleotide sequence ID" value="NZ_JACJVP010000029.1"/>
</dbReference>
<organism evidence="2 3">
    <name type="scientific">Cohnella nanjingensis</name>
    <dbReference type="NCBI Taxonomy" id="1387779"/>
    <lineage>
        <taxon>Bacteria</taxon>
        <taxon>Bacillati</taxon>
        <taxon>Bacillota</taxon>
        <taxon>Bacilli</taxon>
        <taxon>Bacillales</taxon>
        <taxon>Paenibacillaceae</taxon>
        <taxon>Cohnella</taxon>
    </lineage>
</organism>
<comment type="caution">
    <text evidence="2">The sequence shown here is derived from an EMBL/GenBank/DDBJ whole genome shotgun (WGS) entry which is preliminary data.</text>
</comment>
<evidence type="ECO:0000313" key="3">
    <source>
        <dbReference type="Proteomes" id="UP000547209"/>
    </source>
</evidence>
<reference evidence="2 3" key="1">
    <citation type="submission" date="2020-08" db="EMBL/GenBank/DDBJ databases">
        <title>Cohnella phylogeny.</title>
        <authorList>
            <person name="Dunlap C."/>
        </authorList>
    </citation>
    <scope>NUCLEOTIDE SEQUENCE [LARGE SCALE GENOMIC DNA]</scope>
    <source>
        <strain evidence="2 3">DSM 28246</strain>
    </source>
</reference>
<sequence length="290" mass="33886">MPGYISLHRDIQKHWLYEEDRVFSRYEAWLDILMRVNHAEGKTTHNGTVEVVPRGSTIWSMGDMEKHWGWSNKKVKRFLDCLERDQMLSYKSTTKKTYLTVINYDIYQGGEEPKAPPMHHRSTTEAFQKHTNNNVNNDNKENKEPKTNRRKQVYDIDSIPFRSANYLYEQILVNSPDLKKPNLQNWANDMRKLIEIDKREPIQIARLIEWVSKDQFWSGVILSAESLRKNWDKLIVAMNRGDSNAKYGRRAKGYTAEDIAKATRDDDLASGGLQVSGLQGSWNDDHIRNI</sequence>
<gene>
    <name evidence="2" type="ORF">H7C19_18140</name>
</gene>
<evidence type="ECO:0000313" key="2">
    <source>
        <dbReference type="EMBL" id="MBB6672605.1"/>
    </source>
</evidence>
<accession>A0A7X0RS87</accession>
<dbReference type="EMBL" id="JACJVP010000029">
    <property type="protein sequence ID" value="MBB6672605.1"/>
    <property type="molecule type" value="Genomic_DNA"/>
</dbReference>
<proteinExistence type="predicted"/>
<keyword evidence="3" id="KW-1185">Reference proteome</keyword>
<dbReference type="AlphaFoldDB" id="A0A7X0RS87"/>
<feature type="compositionally biased region" description="Basic and acidic residues" evidence="1">
    <location>
        <begin position="138"/>
        <end position="147"/>
    </location>
</feature>
<name>A0A7X0RS87_9BACL</name>
<evidence type="ECO:0000256" key="1">
    <source>
        <dbReference type="SAM" id="MobiDB-lite"/>
    </source>
</evidence>